<evidence type="ECO:0000313" key="1">
    <source>
        <dbReference type="EMBL" id="NSK15144.1"/>
    </source>
</evidence>
<dbReference type="EMBL" id="JAAITX010000006">
    <property type="protein sequence ID" value="NVH58917.1"/>
    <property type="molecule type" value="Genomic_DNA"/>
</dbReference>
<dbReference type="RefSeq" id="WP_173814933.1">
    <property type="nucleotide sequence ID" value="NZ_JAAITX010000006.1"/>
</dbReference>
<accession>A0A850HMQ4</accession>
<evidence type="ECO:0000313" key="4">
    <source>
        <dbReference type="Proteomes" id="UP000701680"/>
    </source>
</evidence>
<name>A0A850HMQ4_9FIRM</name>
<organism evidence="2 3">
    <name type="scientific">Dorea phocaeensis</name>
    <dbReference type="NCBI Taxonomy" id="2040291"/>
    <lineage>
        <taxon>Bacteria</taxon>
        <taxon>Bacillati</taxon>
        <taxon>Bacillota</taxon>
        <taxon>Clostridia</taxon>
        <taxon>Lachnospirales</taxon>
        <taxon>Lachnospiraceae</taxon>
        <taxon>Dorea</taxon>
    </lineage>
</organism>
<sequence length="202" mass="23413">MLLNNLNELKNDMVSKNWTICSFLFRYKSVVYIVLVKRFVGKEKRVNQYALVKLHFMKSDDLNDGLEIEANSSKLLIDAKTLRQYFGIEYQDNLGDILKQFTETFGKAIPMSIPKNISDGEKGAMVKSLSISDSEDPNKIYCYKIRRNPNGGKRSDFNSDKTKLLRPDLFRKFENEHSVSFCYSDDPLKENDDSTILYNFSK</sequence>
<dbReference type="AlphaFoldDB" id="A0A850HMQ4"/>
<protein>
    <submittedName>
        <fullName evidence="2">Uncharacterized protein</fullName>
    </submittedName>
</protein>
<comment type="caution">
    <text evidence="2">The sequence shown here is derived from an EMBL/GenBank/DDBJ whole genome shotgun (WGS) entry which is preliminary data.</text>
</comment>
<evidence type="ECO:0000313" key="3">
    <source>
        <dbReference type="Proteomes" id="UP000528555"/>
    </source>
</evidence>
<dbReference type="InterPro" id="IPR046100">
    <property type="entry name" value="DUF6037"/>
</dbReference>
<reference evidence="2" key="2">
    <citation type="submission" date="2020-02" db="EMBL/GenBank/DDBJ databases">
        <authorList>
            <person name="Littmann E."/>
            <person name="Sorbara M."/>
        </authorList>
    </citation>
    <scope>NUCLEOTIDE SEQUENCE</scope>
    <source>
        <strain evidence="2">MSK.17.11</strain>
        <strain evidence="1">MSK.17.38</strain>
    </source>
</reference>
<dbReference type="EMBL" id="JAAIUO010000006">
    <property type="protein sequence ID" value="NSK15144.1"/>
    <property type="molecule type" value="Genomic_DNA"/>
</dbReference>
<reference evidence="3 4" key="1">
    <citation type="journal article" date="2020" name="Cell Host Microbe">
        <title>Functional and Genomic Variation between Human-Derived Isolates of Lachnospiraceae Reveals Inter- and Intra-Species Diversity.</title>
        <authorList>
            <person name="Sorbara M.T."/>
            <person name="Littmann E.R."/>
            <person name="Fontana E."/>
            <person name="Moody T.U."/>
            <person name="Kohout C.E."/>
            <person name="Gjonbalaj M."/>
            <person name="Eaton V."/>
            <person name="Seok R."/>
            <person name="Leiner I.M."/>
            <person name="Pamer E.G."/>
        </authorList>
    </citation>
    <scope>NUCLEOTIDE SEQUENCE [LARGE SCALE GENOMIC DNA]</scope>
    <source>
        <strain evidence="2 3">MSK.17.11</strain>
        <strain evidence="1 4">MSK.17.38</strain>
    </source>
</reference>
<gene>
    <name evidence="2" type="ORF">G5A66_09725</name>
    <name evidence="1" type="ORF">G5A75_09750</name>
</gene>
<evidence type="ECO:0000313" key="2">
    <source>
        <dbReference type="EMBL" id="NVH58917.1"/>
    </source>
</evidence>
<dbReference type="Proteomes" id="UP000701680">
    <property type="component" value="Unassembled WGS sequence"/>
</dbReference>
<dbReference type="Pfam" id="PF19503">
    <property type="entry name" value="DUF6037"/>
    <property type="match status" value="1"/>
</dbReference>
<proteinExistence type="predicted"/>
<keyword evidence="3" id="KW-1185">Reference proteome</keyword>
<dbReference type="Proteomes" id="UP000528555">
    <property type="component" value="Unassembled WGS sequence"/>
</dbReference>